<feature type="coiled-coil region" evidence="4">
    <location>
        <begin position="401"/>
        <end position="482"/>
    </location>
</feature>
<evidence type="ECO:0000313" key="7">
    <source>
        <dbReference type="Proteomes" id="UP000654993"/>
    </source>
</evidence>
<comment type="caution">
    <text evidence="6">The sequence shown here is derived from an EMBL/GenBank/DDBJ whole genome shotgun (WGS) entry which is preliminary data.</text>
</comment>
<name>A0A916QAJ0_9BACL</name>
<dbReference type="Proteomes" id="UP000654993">
    <property type="component" value="Unassembled WGS sequence"/>
</dbReference>
<feature type="domain" description="YhaN AAA" evidence="5">
    <location>
        <begin position="1"/>
        <end position="56"/>
    </location>
</feature>
<dbReference type="PANTHER" id="PTHR32114">
    <property type="entry name" value="ABC TRANSPORTER ABCH.3"/>
    <property type="match status" value="1"/>
</dbReference>
<evidence type="ECO:0000313" key="6">
    <source>
        <dbReference type="EMBL" id="GFR37180.1"/>
    </source>
</evidence>
<evidence type="ECO:0000256" key="1">
    <source>
        <dbReference type="ARBA" id="ARBA00006930"/>
    </source>
</evidence>
<dbReference type="Pfam" id="PF13514">
    <property type="entry name" value="AAA_27"/>
    <property type="match status" value="1"/>
</dbReference>
<organism evidence="6 7">
    <name type="scientific">Insulibacter thermoxylanivorax</name>
    <dbReference type="NCBI Taxonomy" id="2749268"/>
    <lineage>
        <taxon>Bacteria</taxon>
        <taxon>Bacillati</taxon>
        <taxon>Bacillota</taxon>
        <taxon>Bacilli</taxon>
        <taxon>Bacillales</taxon>
        <taxon>Paenibacillaceae</taxon>
        <taxon>Insulibacter</taxon>
    </lineage>
</organism>
<evidence type="ECO:0000259" key="5">
    <source>
        <dbReference type="Pfam" id="PF13514"/>
    </source>
</evidence>
<proteinExistence type="inferred from homology"/>
<dbReference type="InterPro" id="IPR017599">
    <property type="entry name" value="DNA_S_DndD"/>
</dbReference>
<dbReference type="EMBL" id="BMAQ01000003">
    <property type="protein sequence ID" value="GFR37180.1"/>
    <property type="molecule type" value="Genomic_DNA"/>
</dbReference>
<evidence type="ECO:0000256" key="3">
    <source>
        <dbReference type="ARBA" id="ARBA00013368"/>
    </source>
</evidence>
<protein>
    <recommendedName>
        <fullName evidence="3">Nuclease SbcCD subunit C</fullName>
    </recommendedName>
</protein>
<gene>
    <name evidence="6" type="ORF">PRECH8_04760</name>
</gene>
<sequence>MKLKSLHLHNIGAYYGDKNILDLSTSYDQNVILIGGKNGAGKTTILESIRLVLFGCLAYGFMTENEAYLKRIRTFFNRKAVENGATKFQIILYYEAVENFETINYILNRTWTLSPDTDKIRESFRVNRNGIELKDHEIDNFQNRLRVEIPPRLFELCLFDGEEISRIVSENRIPEYIHEASKVLFNLDLFENLEKDLETYKTFYIQKPVTTEDEQKKQKLEQKLSSQQGSLRSIYEKIERLNTESEQLKERLTLLKRDFEKHGGLIKEQRQKLVAEINAIENQRRTNSEKIRQFTQGLFPIYLVRHLLQDVDQQMEQEKMNESFEVVKSHLKQSHLKEILQQIYGEKQEHLHDEALNRIFSLLEGGNLIPIHRASFAQRSEVRALLLELTKIKPQDYIDLYDENAALLEDLQAKRKQLENHDQSSEFKVMLEEIERITQLIEQNKYQLEQLEEQESKLLDELKLTQSELDAINKKINEMKKSETSYIIAEKIARVSRRFREMQLRKKLDHVQAETVKMIQKLFRKKNFITKVHIDHETFQLALYHHQEELTKERLSAGEKEMLMLCLIWAMFYCSGRRLPFIFDTLLGRLDQDHKRQIIKHFIPNCGEQVLILSTDSEINTDQIEDLLPMVAKCYTLEYETPLREIKITEDQYFGVYPLELA</sequence>
<dbReference type="NCBIfam" id="TIGR03185">
    <property type="entry name" value="DNA_S_dndD"/>
    <property type="match status" value="1"/>
</dbReference>
<accession>A0A916QAJ0</accession>
<reference evidence="6" key="2">
    <citation type="journal article" date="2021" name="Data Brief">
        <title>Draft genome sequence data of the facultative, thermophilic, xylanolytic bacterium Paenibacillus sp. strain DA-C8.</title>
        <authorList>
            <person name="Chhe C."/>
            <person name="Uke A."/>
            <person name="Baramee S."/>
            <person name="Ungkulpasvich U."/>
            <person name="Tachaapaikoon C."/>
            <person name="Pason P."/>
            <person name="Waeonukul R."/>
            <person name="Ratanakhanokchai K."/>
            <person name="Kosugi A."/>
        </authorList>
    </citation>
    <scope>NUCLEOTIDE SEQUENCE</scope>
    <source>
        <strain evidence="6">DA-C8</strain>
    </source>
</reference>
<dbReference type="PANTHER" id="PTHR32114:SF2">
    <property type="entry name" value="ABC TRANSPORTER ABCH.3"/>
    <property type="match status" value="1"/>
</dbReference>
<keyword evidence="4" id="KW-0175">Coiled coil</keyword>
<comment type="similarity">
    <text evidence="1">Belongs to the SMC family. SbcC subfamily.</text>
</comment>
<dbReference type="AlphaFoldDB" id="A0A916QAJ0"/>
<dbReference type="InterPro" id="IPR038734">
    <property type="entry name" value="YhaN_AAA"/>
</dbReference>
<dbReference type="RefSeq" id="WP_200965461.1">
    <property type="nucleotide sequence ID" value="NZ_BMAQ01000003.1"/>
</dbReference>
<keyword evidence="7" id="KW-1185">Reference proteome</keyword>
<feature type="coiled-coil region" evidence="4">
    <location>
        <begin position="231"/>
        <end position="286"/>
    </location>
</feature>
<dbReference type="Gene3D" id="3.40.50.300">
    <property type="entry name" value="P-loop containing nucleotide triphosphate hydrolases"/>
    <property type="match status" value="2"/>
</dbReference>
<reference evidence="6" key="1">
    <citation type="submission" date="2020-08" db="EMBL/GenBank/DDBJ databases">
        <authorList>
            <person name="Uke A."/>
            <person name="Chhe C."/>
            <person name="Baramee S."/>
            <person name="Kosugi A."/>
        </authorList>
    </citation>
    <scope>NUCLEOTIDE SEQUENCE</scope>
    <source>
        <strain evidence="6">DA-C8</strain>
    </source>
</reference>
<evidence type="ECO:0000256" key="2">
    <source>
        <dbReference type="ARBA" id="ARBA00011322"/>
    </source>
</evidence>
<dbReference type="SUPFAM" id="SSF52540">
    <property type="entry name" value="P-loop containing nucleoside triphosphate hydrolases"/>
    <property type="match status" value="2"/>
</dbReference>
<comment type="subunit">
    <text evidence="2">Heterodimer of SbcC and SbcD.</text>
</comment>
<dbReference type="InterPro" id="IPR027417">
    <property type="entry name" value="P-loop_NTPase"/>
</dbReference>
<evidence type="ECO:0000256" key="4">
    <source>
        <dbReference type="SAM" id="Coils"/>
    </source>
</evidence>